<reference evidence="2 3" key="1">
    <citation type="submission" date="2024-07" db="EMBL/GenBank/DDBJ databases">
        <title>Section-level genome sequencing and comparative genomics of Aspergillus sections Usti and Cavernicolus.</title>
        <authorList>
            <consortium name="Lawrence Berkeley National Laboratory"/>
            <person name="Nybo J.L."/>
            <person name="Vesth T.C."/>
            <person name="Theobald S."/>
            <person name="Frisvad J.C."/>
            <person name="Larsen T.O."/>
            <person name="Kjaerboelling I."/>
            <person name="Rothschild-Mancinelli K."/>
            <person name="Lyhne E.K."/>
            <person name="Kogle M.E."/>
            <person name="Barry K."/>
            <person name="Clum A."/>
            <person name="Na H."/>
            <person name="Ledsgaard L."/>
            <person name="Lin J."/>
            <person name="Lipzen A."/>
            <person name="Kuo A."/>
            <person name="Riley R."/>
            <person name="Mondo S."/>
            <person name="Labutti K."/>
            <person name="Haridas S."/>
            <person name="Pangalinan J."/>
            <person name="Salamov A.A."/>
            <person name="Simmons B.A."/>
            <person name="Magnuson J.K."/>
            <person name="Chen J."/>
            <person name="Drula E."/>
            <person name="Henrissat B."/>
            <person name="Wiebenga A."/>
            <person name="Lubbers R.J."/>
            <person name="Gomes A.C."/>
            <person name="Macurrencykelacurrency M.R."/>
            <person name="Stajich J."/>
            <person name="Grigoriev I.V."/>
            <person name="Mortensen U.H."/>
            <person name="De Vries R.P."/>
            <person name="Baker S.E."/>
            <person name="Andersen M.R."/>
        </authorList>
    </citation>
    <scope>NUCLEOTIDE SEQUENCE [LARGE SCALE GENOMIC DNA]</scope>
    <source>
        <strain evidence="2 3">CBS 449.75</strain>
    </source>
</reference>
<proteinExistence type="predicted"/>
<sequence length="237" mass="25992">MDCAKADQDTRTEVDTLIFDYMLCMTIHEAISEAQGHRLEGGDTTLLEGMLRTLTPPAETLTADMQIKIRVLEIINSFIRPRGTPPAEPMIVANMAKSFMLTCKSTGKGALGDYAMRAAIQICAHASLQEHGDTNGPAEGSSNQPMEAEVEQGIRKEGGIPRCISQILPLLGVSSETYQEIICRMVPDRDTFAGLTDDLVHIMELLDPPILTQLERGKLNGLSRVQTEQLKSRIGMH</sequence>
<accession>A0ABR4LHP1</accession>
<name>A0ABR4LHP1_9EURO</name>
<dbReference type="Proteomes" id="UP001610432">
    <property type="component" value="Unassembled WGS sequence"/>
</dbReference>
<organism evidence="2 3">
    <name type="scientific">Aspergillus lucknowensis</name>
    <dbReference type="NCBI Taxonomy" id="176173"/>
    <lineage>
        <taxon>Eukaryota</taxon>
        <taxon>Fungi</taxon>
        <taxon>Dikarya</taxon>
        <taxon>Ascomycota</taxon>
        <taxon>Pezizomycotina</taxon>
        <taxon>Eurotiomycetes</taxon>
        <taxon>Eurotiomycetidae</taxon>
        <taxon>Eurotiales</taxon>
        <taxon>Aspergillaceae</taxon>
        <taxon>Aspergillus</taxon>
        <taxon>Aspergillus subgen. Nidulantes</taxon>
    </lineage>
</organism>
<protein>
    <submittedName>
        <fullName evidence="2">Uncharacterized protein</fullName>
    </submittedName>
</protein>
<dbReference type="RefSeq" id="XP_070881881.1">
    <property type="nucleotide sequence ID" value="XM_071026535.1"/>
</dbReference>
<dbReference type="GeneID" id="98141607"/>
<evidence type="ECO:0000313" key="3">
    <source>
        <dbReference type="Proteomes" id="UP001610432"/>
    </source>
</evidence>
<evidence type="ECO:0000256" key="1">
    <source>
        <dbReference type="SAM" id="MobiDB-lite"/>
    </source>
</evidence>
<gene>
    <name evidence="2" type="ORF">BJX67DRAFT_274029</name>
</gene>
<keyword evidence="3" id="KW-1185">Reference proteome</keyword>
<dbReference type="EMBL" id="JBFXLQ010000059">
    <property type="protein sequence ID" value="KAL2862902.1"/>
    <property type="molecule type" value="Genomic_DNA"/>
</dbReference>
<comment type="caution">
    <text evidence="2">The sequence shown here is derived from an EMBL/GenBank/DDBJ whole genome shotgun (WGS) entry which is preliminary data.</text>
</comment>
<feature type="region of interest" description="Disordered" evidence="1">
    <location>
        <begin position="131"/>
        <end position="151"/>
    </location>
</feature>
<evidence type="ECO:0000313" key="2">
    <source>
        <dbReference type="EMBL" id="KAL2862902.1"/>
    </source>
</evidence>